<dbReference type="RefSeq" id="WP_096399998.1">
    <property type="nucleotide sequence ID" value="NZ_AP017368.1"/>
</dbReference>
<organism evidence="1 2">
    <name type="scientific">Candidatus Desulfovibrio trichonymphae</name>
    <dbReference type="NCBI Taxonomy" id="1725232"/>
    <lineage>
        <taxon>Bacteria</taxon>
        <taxon>Pseudomonadati</taxon>
        <taxon>Thermodesulfobacteriota</taxon>
        <taxon>Desulfovibrionia</taxon>
        <taxon>Desulfovibrionales</taxon>
        <taxon>Desulfovibrionaceae</taxon>
        <taxon>Desulfovibrio</taxon>
    </lineage>
</organism>
<dbReference type="Gene3D" id="3.40.50.2000">
    <property type="entry name" value="Glycogen Phosphorylase B"/>
    <property type="match status" value="1"/>
</dbReference>
<sequence length="382" mass="42384">MTLRPLLRFVWYSLPPVLRACLSVELFRLLLHRNKSGNAQAAGPTYVVGFFTAPTGLGQSARLYFQELRQHGRVVHAVDVTRLLPLASVQGLLPEGALPLLALNRYAGPGVVVIHANPPVFMFVLWAVRKFLPGKRVVAYWAWELEDIPAFWTRCLDWLDEVQVPSNFVANAVRKYTTKSVFVHPHAVLAVLRGRSSKEQPFTVLYCFDCCSNFARKNPLAVIAAFKEAFGDSPDAHLVLKASNIEVNQDAWRQLQAAADAPNIRFCLGRLNEQGMADLYAGADVYISLHRSEGYGLTIQEAMLHGLPVIATGWSGNMDFMSYCHSRESGNPENISPCRAVPYTLVPVNDPQATYTMPGVRWAEPDVGAVAGILREIRKALK</sequence>
<name>A0A1J1DX50_9BACT</name>
<dbReference type="SUPFAM" id="SSF53756">
    <property type="entry name" value="UDP-Glycosyltransferase/glycogen phosphorylase"/>
    <property type="match status" value="1"/>
</dbReference>
<dbReference type="KEGG" id="dtr:RSDT_0932"/>
<proteinExistence type="predicted"/>
<evidence type="ECO:0000313" key="2">
    <source>
        <dbReference type="Proteomes" id="UP000242645"/>
    </source>
</evidence>
<dbReference type="AlphaFoldDB" id="A0A1J1DX50"/>
<dbReference type="EMBL" id="AP017368">
    <property type="protein sequence ID" value="BAV92444.1"/>
    <property type="molecule type" value="Genomic_DNA"/>
</dbReference>
<accession>A0A1J1DX50</accession>
<reference evidence="1 2" key="1">
    <citation type="journal article" date="2017" name="ISME J.">
        <title>Genome of 'Ca. Desulfovibrio trichonymphae', an H2-oxidizing bacterium in a tripartite symbiotic system within a protist cell in the termite gut.</title>
        <authorList>
            <person name="Kuwahara H."/>
            <person name="Yuki M."/>
            <person name="Izawa K."/>
            <person name="Ohkuma M."/>
            <person name="Hongoh Y."/>
        </authorList>
    </citation>
    <scope>NUCLEOTIDE SEQUENCE [LARGE SCALE GENOMIC DNA]</scope>
    <source>
        <strain evidence="1 2">Rs-N31</strain>
    </source>
</reference>
<evidence type="ECO:0000313" key="1">
    <source>
        <dbReference type="EMBL" id="BAV92444.1"/>
    </source>
</evidence>
<dbReference type="OrthoDB" id="9816564at2"/>
<dbReference type="PANTHER" id="PTHR46656">
    <property type="entry name" value="PUTATIVE-RELATED"/>
    <property type="match status" value="1"/>
</dbReference>
<dbReference type="Proteomes" id="UP000242645">
    <property type="component" value="Chromosome"/>
</dbReference>
<dbReference type="Pfam" id="PF13692">
    <property type="entry name" value="Glyco_trans_1_4"/>
    <property type="match status" value="1"/>
</dbReference>
<gene>
    <name evidence="1" type="ORF">RSDT_0932</name>
</gene>
<dbReference type="PANTHER" id="PTHR46656:SF3">
    <property type="entry name" value="PUTATIVE-RELATED"/>
    <property type="match status" value="1"/>
</dbReference>
<keyword evidence="1" id="KW-0808">Transferase</keyword>
<keyword evidence="2" id="KW-1185">Reference proteome</keyword>
<dbReference type="GO" id="GO:0016740">
    <property type="term" value="F:transferase activity"/>
    <property type="evidence" value="ECO:0007669"/>
    <property type="project" value="UniProtKB-KW"/>
</dbReference>
<dbReference type="CDD" id="cd03801">
    <property type="entry name" value="GT4_PimA-like"/>
    <property type="match status" value="1"/>
</dbReference>
<protein>
    <submittedName>
        <fullName evidence="1">Putative glycosyltransferase involved in cell wall biogenesis</fullName>
    </submittedName>
</protein>